<keyword evidence="6" id="KW-1015">Disulfide bond</keyword>
<reference evidence="10 11" key="1">
    <citation type="journal article" date="2012" name="BMC Genomics">
        <title>Comparative genomics of the white-rot fungi, Phanerochaete carnosa and P. chrysosporium, to elucidate the genetic basis of the distinct wood types they colonize.</title>
        <authorList>
            <person name="Suzuki H."/>
            <person name="MacDonald J."/>
            <person name="Syed K."/>
            <person name="Salamov A."/>
            <person name="Hori C."/>
            <person name="Aerts A."/>
            <person name="Henrissat B."/>
            <person name="Wiebenga A."/>
            <person name="vanKuyk P.A."/>
            <person name="Barry K."/>
            <person name="Lindquist E."/>
            <person name="LaButti K."/>
            <person name="Lapidus A."/>
            <person name="Lucas S."/>
            <person name="Coutinho P."/>
            <person name="Gong Y."/>
            <person name="Samejima M."/>
            <person name="Mahadevan R."/>
            <person name="Abou-Zaid M."/>
            <person name="de Vries R.P."/>
            <person name="Igarashi K."/>
            <person name="Yadav J.S."/>
            <person name="Grigoriev I.V."/>
            <person name="Master E.R."/>
        </authorList>
    </citation>
    <scope>NUCLEOTIDE SEQUENCE [LARGE SCALE GENOMIC DNA]</scope>
    <source>
        <strain evidence="10 11">HHB-10118-sp</strain>
    </source>
</reference>
<evidence type="ECO:0000313" key="11">
    <source>
        <dbReference type="Proteomes" id="UP000008370"/>
    </source>
</evidence>
<dbReference type="InterPro" id="IPR001461">
    <property type="entry name" value="Aspartic_peptidase_A1"/>
</dbReference>
<dbReference type="GeneID" id="18912191"/>
<keyword evidence="8" id="KW-0732">Signal</keyword>
<feature type="domain" description="Peptidase A1" evidence="9">
    <location>
        <begin position="108"/>
        <end position="416"/>
    </location>
</feature>
<evidence type="ECO:0000256" key="4">
    <source>
        <dbReference type="ARBA" id="ARBA00022801"/>
    </source>
</evidence>
<sequence>MFCKATLISVAIALLATASPVVHAPGVKVALGERSMLTRADGTFDHEKAILDGVKTQNKYQRNLRNLLANMDSLPEGSEIKDFVTVPPSSEKRAIGIEALADDQDVEWVGPIAIGTPGQPFTIDFDTGSSDLWVPSTSCTDSICTGKNKYDASKSSTSAQQSSTFTIVYGDQSTVTGPIYSDDVAVAGLTATGQYFSPVTSLSNSFANSQLDRILGLAYPHLSSLSGTTFFNMLINQGKASAGEFGFMLASTGSELYFGGTDTSKYTGPIEYHGVDMSTGFWQATSAKSLVGTTTTNSGLNTIIDSGTTLMYAPQAHISAFYTAIPGSFEFDYEHGYYTYPCGSLLTVTFNWGGKAWEVTEANFNLGPVGSNLCAGALAVASRSLGLDDNTWLLGDAFMKNVYTTFLFDQNAVGFATLKV</sequence>
<evidence type="ECO:0000259" key="9">
    <source>
        <dbReference type="PROSITE" id="PS51767"/>
    </source>
</evidence>
<feature type="signal peptide" evidence="8">
    <location>
        <begin position="1"/>
        <end position="18"/>
    </location>
</feature>
<dbReference type="InterPro" id="IPR033121">
    <property type="entry name" value="PEPTIDASE_A1"/>
</dbReference>
<keyword evidence="11" id="KW-1185">Reference proteome</keyword>
<dbReference type="RefSeq" id="XP_007389818.1">
    <property type="nucleotide sequence ID" value="XM_007389756.1"/>
</dbReference>
<dbReference type="InParanoid" id="K5WLS2"/>
<evidence type="ECO:0000256" key="8">
    <source>
        <dbReference type="SAM" id="SignalP"/>
    </source>
</evidence>
<dbReference type="InterPro" id="IPR034164">
    <property type="entry name" value="Pepsin-like_dom"/>
</dbReference>
<proteinExistence type="inferred from homology"/>
<feature type="active site" evidence="5">
    <location>
        <position position="305"/>
    </location>
</feature>
<comment type="similarity">
    <text evidence="1 7">Belongs to the peptidase A1 family.</text>
</comment>
<dbReference type="InterPro" id="IPR021109">
    <property type="entry name" value="Peptidase_aspartic_dom_sf"/>
</dbReference>
<dbReference type="CDD" id="cd05471">
    <property type="entry name" value="pepsin_like"/>
    <property type="match status" value="1"/>
</dbReference>
<dbReference type="GO" id="GO:0006508">
    <property type="term" value="P:proteolysis"/>
    <property type="evidence" value="ECO:0007669"/>
    <property type="project" value="UniProtKB-KW"/>
</dbReference>
<evidence type="ECO:0000256" key="3">
    <source>
        <dbReference type="ARBA" id="ARBA00022750"/>
    </source>
</evidence>
<dbReference type="FunFam" id="2.40.70.10:FF:000115">
    <property type="entry name" value="Lysosomal aspartic protease"/>
    <property type="match status" value="1"/>
</dbReference>
<evidence type="ECO:0000256" key="7">
    <source>
        <dbReference type="RuleBase" id="RU000454"/>
    </source>
</evidence>
<protein>
    <recommendedName>
        <fullName evidence="9">Peptidase A1 domain-containing protein</fullName>
    </recommendedName>
</protein>
<evidence type="ECO:0000313" key="10">
    <source>
        <dbReference type="EMBL" id="EKM60355.1"/>
    </source>
</evidence>
<dbReference type="Pfam" id="PF00026">
    <property type="entry name" value="Asp"/>
    <property type="match status" value="1"/>
</dbReference>
<organism evidence="10 11">
    <name type="scientific">Phanerochaete carnosa (strain HHB-10118-sp)</name>
    <name type="common">White-rot fungus</name>
    <name type="synonym">Peniophora carnosa</name>
    <dbReference type="NCBI Taxonomy" id="650164"/>
    <lineage>
        <taxon>Eukaryota</taxon>
        <taxon>Fungi</taxon>
        <taxon>Dikarya</taxon>
        <taxon>Basidiomycota</taxon>
        <taxon>Agaricomycotina</taxon>
        <taxon>Agaricomycetes</taxon>
        <taxon>Polyporales</taxon>
        <taxon>Phanerochaetaceae</taxon>
        <taxon>Phanerochaete</taxon>
    </lineage>
</organism>
<name>K5WLS2_PHACS</name>
<evidence type="ECO:0000256" key="2">
    <source>
        <dbReference type="ARBA" id="ARBA00022670"/>
    </source>
</evidence>
<dbReference type="PANTHER" id="PTHR47966:SF51">
    <property type="entry name" value="BETA-SITE APP-CLEAVING ENZYME, ISOFORM A-RELATED"/>
    <property type="match status" value="1"/>
</dbReference>
<dbReference type="Gene3D" id="2.40.70.10">
    <property type="entry name" value="Acid Proteases"/>
    <property type="match status" value="2"/>
</dbReference>
<feature type="active site" evidence="5">
    <location>
        <position position="126"/>
    </location>
</feature>
<dbReference type="FunCoup" id="K5WLS2">
    <property type="interactions" value="62"/>
</dbReference>
<dbReference type="PROSITE" id="PS51767">
    <property type="entry name" value="PEPTIDASE_A1"/>
    <property type="match status" value="1"/>
</dbReference>
<accession>K5WLS2</accession>
<feature type="chain" id="PRO_5003885699" description="Peptidase A1 domain-containing protein" evidence="8">
    <location>
        <begin position="19"/>
        <end position="420"/>
    </location>
</feature>
<keyword evidence="4 7" id="KW-0378">Hydrolase</keyword>
<dbReference type="KEGG" id="pco:PHACADRAFT_203568"/>
<keyword evidence="3 7" id="KW-0064">Aspartyl protease</keyword>
<gene>
    <name evidence="10" type="ORF">PHACADRAFT_203568</name>
</gene>
<dbReference type="GO" id="GO:0004190">
    <property type="term" value="F:aspartic-type endopeptidase activity"/>
    <property type="evidence" value="ECO:0007669"/>
    <property type="project" value="UniProtKB-KW"/>
</dbReference>
<keyword evidence="2 7" id="KW-0645">Protease</keyword>
<evidence type="ECO:0000256" key="1">
    <source>
        <dbReference type="ARBA" id="ARBA00007447"/>
    </source>
</evidence>
<dbReference type="HOGENOM" id="CLU_013253_1_4_1"/>
<dbReference type="AlphaFoldDB" id="K5WLS2"/>
<feature type="disulfide bond" evidence="6">
    <location>
        <begin position="139"/>
        <end position="144"/>
    </location>
</feature>
<dbReference type="OrthoDB" id="15189at2759"/>
<evidence type="ECO:0000256" key="5">
    <source>
        <dbReference type="PIRSR" id="PIRSR601461-1"/>
    </source>
</evidence>
<dbReference type="PROSITE" id="PS00141">
    <property type="entry name" value="ASP_PROTEASE"/>
    <property type="match status" value="1"/>
</dbReference>
<dbReference type="Proteomes" id="UP000008370">
    <property type="component" value="Unassembled WGS sequence"/>
</dbReference>
<dbReference type="SUPFAM" id="SSF50630">
    <property type="entry name" value="Acid proteases"/>
    <property type="match status" value="1"/>
</dbReference>
<dbReference type="EMBL" id="JH930468">
    <property type="protein sequence ID" value="EKM60355.1"/>
    <property type="molecule type" value="Genomic_DNA"/>
</dbReference>
<dbReference type="PRINTS" id="PR00792">
    <property type="entry name" value="PEPSIN"/>
</dbReference>
<dbReference type="InterPro" id="IPR001969">
    <property type="entry name" value="Aspartic_peptidase_AS"/>
</dbReference>
<evidence type="ECO:0000256" key="6">
    <source>
        <dbReference type="PIRSR" id="PIRSR601461-2"/>
    </source>
</evidence>
<dbReference type="PANTHER" id="PTHR47966">
    <property type="entry name" value="BETA-SITE APP-CLEAVING ENZYME, ISOFORM A-RELATED"/>
    <property type="match status" value="1"/>
</dbReference>